<dbReference type="WBParaSite" id="PSAMB.scaffold19239size836.g37819.t1">
    <property type="protein sequence ID" value="PSAMB.scaffold19239size836.g37819.t1"/>
    <property type="gene ID" value="PSAMB.scaffold19239size836.g37819"/>
</dbReference>
<dbReference type="InterPro" id="IPR002999">
    <property type="entry name" value="Tudor"/>
</dbReference>
<evidence type="ECO:0000313" key="2">
    <source>
        <dbReference type="Proteomes" id="UP000887566"/>
    </source>
</evidence>
<dbReference type="AlphaFoldDB" id="A0A914VG60"/>
<dbReference type="Proteomes" id="UP000887566">
    <property type="component" value="Unplaced"/>
</dbReference>
<dbReference type="SUPFAM" id="SSF63748">
    <property type="entry name" value="Tudor/PWWP/MBT"/>
    <property type="match status" value="1"/>
</dbReference>
<dbReference type="Pfam" id="PF00567">
    <property type="entry name" value="TUDOR"/>
    <property type="match status" value="1"/>
</dbReference>
<name>A0A914VG60_9BILA</name>
<reference evidence="3" key="1">
    <citation type="submission" date="2022-11" db="UniProtKB">
        <authorList>
            <consortium name="WormBaseParasite"/>
        </authorList>
    </citation>
    <scope>IDENTIFICATION</scope>
</reference>
<proteinExistence type="predicted"/>
<evidence type="ECO:0000313" key="3">
    <source>
        <dbReference type="WBParaSite" id="PSAMB.scaffold19239size836.g37819.t1"/>
    </source>
</evidence>
<feature type="domain" description="Tudor" evidence="1">
    <location>
        <begin position="8"/>
        <end position="121"/>
    </location>
</feature>
<sequence length="122" mass="13785">LPYERRQRVQIVTVRSASEIFLHTAATKRDALAKHAELQDVYLKEEAPPIVWTTHVGELYVSNVKGAYCRVKLLRRTNDAVVVELIDTGAVRDLPVNSEFRVLLPTLRYKPTCIGPCRLAGE</sequence>
<protein>
    <submittedName>
        <fullName evidence="3">Tudor domain-containing protein</fullName>
    </submittedName>
</protein>
<organism evidence="2 3">
    <name type="scientific">Plectus sambesii</name>
    <dbReference type="NCBI Taxonomy" id="2011161"/>
    <lineage>
        <taxon>Eukaryota</taxon>
        <taxon>Metazoa</taxon>
        <taxon>Ecdysozoa</taxon>
        <taxon>Nematoda</taxon>
        <taxon>Chromadorea</taxon>
        <taxon>Plectida</taxon>
        <taxon>Plectina</taxon>
        <taxon>Plectoidea</taxon>
        <taxon>Plectidae</taxon>
        <taxon>Plectus</taxon>
    </lineage>
</organism>
<accession>A0A914VG60</accession>
<evidence type="ECO:0000259" key="1">
    <source>
        <dbReference type="Pfam" id="PF00567"/>
    </source>
</evidence>
<keyword evidence="2" id="KW-1185">Reference proteome</keyword>